<dbReference type="InterPro" id="IPR025085">
    <property type="entry name" value="pPIWI_RE_X"/>
</dbReference>
<dbReference type="Pfam" id="PF13111">
    <property type="entry name" value="pPIWI_RE_X"/>
    <property type="match status" value="1"/>
</dbReference>
<evidence type="ECO:0000259" key="2">
    <source>
        <dbReference type="Pfam" id="PF13111"/>
    </source>
</evidence>
<keyword evidence="5" id="KW-1185">Reference proteome</keyword>
<dbReference type="AlphaFoldDB" id="A0A9W6RB72"/>
<feature type="domain" description="pPIWI-RE module N-terminal" evidence="2">
    <location>
        <begin position="9"/>
        <end position="397"/>
    </location>
</feature>
<evidence type="ECO:0000313" key="5">
    <source>
        <dbReference type="Proteomes" id="UP001165136"/>
    </source>
</evidence>
<dbReference type="InterPro" id="IPR024996">
    <property type="entry name" value="RNaseH_pPIWI_RE"/>
</dbReference>
<sequence>MHSLITPCAYEPDPDAGPWVEDLHVTTFAEQWRTELTDLSALGWRSREPLAGLPVRKLDSLLRAVAPGILATGRGAAADSSVPWLYAREPLPADVVLPAFLTWVAALRPESEHQAATRRVLDAVRRTEPEWSTCAVELSGTDVSPGGTASPHRRLYALLPELLALRLAERPFRAEGADTDMWFRVVRLEHGAELVSWPPQTFRKHGVDHRYSARLGITLHTVPFSPSFRVHVSSGIRRWATRSPIWVPGGRGATVLFDLPFPWEEETETRRLRLVGNAMKFSASDGRYTWRGHSPVEIIDDLDLVRRYPKPEDLIADPRAWLAGQDDVMAAVVHSTAMGPHKIATGLMPGERAHLDKWVEAGLRPWLRRLPSLKRAFHVTKPVLLPKVPKTDPVRRAAVELRAVSGRRASLRAALAGEPLHVDIVTVYPETREHLLRQLALLLGVADPGEGDLRRWSMDGLEVDLVLSDASSLTTALKTKPDAQPQAAEALRTRRAAVAARYPLRTGRPGLALIEIPGADRFTIPGTDPKPALRLGFADTRRLSQFIQIADDHTADPATRAEAACRDGLRQLGASSAPPHRAGTDIPADLQYVALWVVRKQATTMTKRASRHLVAVRVRPADLEYPVRGWDDRAQDWVPYADLLVSLAAGGGPAADVPASGLRPLLTVEDERADIERRVRAILFQVRNRPTLLLANAGNLRDSWRWLGNEALVRDKLGFAGEPDQRLGAFGEHLRVVLLRDRNSRDEVPQWYAPGKDNDTPGFGVGLWVSQDAASDNRVFASTADVPKNFPKVPRGLRKLAGEQGAAPAPTVTAWNPQYLELTVLGCPAQDEAATWAAIAHQLRFHDDYVPLARPLPMHLAKLAEEYLSPQPADGGSPE</sequence>
<reference evidence="4" key="1">
    <citation type="submission" date="2023-03" db="EMBL/GenBank/DDBJ databases">
        <title>Amycolatopsis taiwanensis NBRC 103393.</title>
        <authorList>
            <person name="Ichikawa N."/>
            <person name="Sato H."/>
            <person name="Tonouchi N."/>
        </authorList>
    </citation>
    <scope>NUCLEOTIDE SEQUENCE</scope>
    <source>
        <strain evidence="4">NBRC 103393</strain>
    </source>
</reference>
<evidence type="ECO:0000259" key="1">
    <source>
        <dbReference type="Pfam" id="PF13032"/>
    </source>
</evidence>
<evidence type="ECO:0000259" key="3">
    <source>
        <dbReference type="Pfam" id="PF18157"/>
    </source>
</evidence>
<dbReference type="RefSeq" id="WP_285490233.1">
    <property type="nucleotide sequence ID" value="NZ_BSTI01000027.1"/>
</dbReference>
<dbReference type="Pfam" id="PF13032">
    <property type="entry name" value="RNaseH_pPIWI_RE"/>
    <property type="match status" value="1"/>
</dbReference>
<comment type="caution">
    <text evidence="4">The sequence shown here is derived from an EMBL/GenBank/DDBJ whole genome shotgun (WGS) entry which is preliminary data.</text>
</comment>
<evidence type="ECO:0008006" key="6">
    <source>
        <dbReference type="Google" id="ProtNLM"/>
    </source>
</evidence>
<dbReference type="Proteomes" id="UP001165136">
    <property type="component" value="Unassembled WGS sequence"/>
</dbReference>
<evidence type="ECO:0000313" key="4">
    <source>
        <dbReference type="EMBL" id="GLY70872.1"/>
    </source>
</evidence>
<dbReference type="EMBL" id="BSTI01000027">
    <property type="protein sequence ID" value="GLY70872.1"/>
    <property type="molecule type" value="Genomic_DNA"/>
</dbReference>
<dbReference type="InterPro" id="IPR040496">
    <property type="entry name" value="MID_pPIWI_RE"/>
</dbReference>
<organism evidence="4 5">
    <name type="scientific">Amycolatopsis taiwanensis</name>
    <dbReference type="NCBI Taxonomy" id="342230"/>
    <lineage>
        <taxon>Bacteria</taxon>
        <taxon>Bacillati</taxon>
        <taxon>Actinomycetota</taxon>
        <taxon>Actinomycetes</taxon>
        <taxon>Pseudonocardiales</taxon>
        <taxon>Pseudonocardiaceae</taxon>
        <taxon>Amycolatopsis</taxon>
    </lineage>
</organism>
<gene>
    <name evidence="4" type="ORF">Atai01_74910</name>
</gene>
<feature type="domain" description="pPIWI-RE RNaseH" evidence="1">
    <location>
        <begin position="592"/>
        <end position="869"/>
    </location>
</feature>
<dbReference type="Pfam" id="PF18157">
    <property type="entry name" value="MID_pPIWI_RE"/>
    <property type="match status" value="1"/>
</dbReference>
<feature type="domain" description="Prokaryotic pPIWI-RE MID" evidence="3">
    <location>
        <begin position="456"/>
        <end position="580"/>
    </location>
</feature>
<name>A0A9W6RB72_9PSEU</name>
<accession>A0A9W6RB72</accession>
<protein>
    <recommendedName>
        <fullName evidence="6">DUF3893 domain-containing protein</fullName>
    </recommendedName>
</protein>
<proteinExistence type="predicted"/>